<keyword evidence="1" id="KW-0472">Membrane</keyword>
<proteinExistence type="predicted"/>
<gene>
    <name evidence="3" type="ORF">MAXJ12_08739</name>
</gene>
<feature type="transmembrane region" description="Helical" evidence="1">
    <location>
        <begin position="149"/>
        <end position="168"/>
    </location>
</feature>
<name>H0HNM5_9HYPH</name>
<dbReference type="EMBL" id="AHAM01000058">
    <property type="protein sequence ID" value="EHK57678.1"/>
    <property type="molecule type" value="Genomic_DNA"/>
</dbReference>
<keyword evidence="4" id="KW-1185">Reference proteome</keyword>
<keyword evidence="1" id="KW-0812">Transmembrane</keyword>
<evidence type="ECO:0000313" key="3">
    <source>
        <dbReference type="EMBL" id="EHK57678.1"/>
    </source>
</evidence>
<reference evidence="3 4" key="1">
    <citation type="journal article" date="2012" name="J. Bacteriol.">
        <title>Draft Genome Sequence of Mesorhizobium alhagi CCNWXJ12-2T, a Novel Salt-Resistant Species Isolated from the Desert of Northwestern China.</title>
        <authorList>
            <person name="Zhou M."/>
            <person name="Chen W."/>
            <person name="Chen H."/>
            <person name="Wei G."/>
        </authorList>
    </citation>
    <scope>NUCLEOTIDE SEQUENCE [LARGE SCALE GENOMIC DNA]</scope>
    <source>
        <strain evidence="3 4">CCNWXJ12-2</strain>
    </source>
</reference>
<organism evidence="3 4">
    <name type="scientific">Mesorhizobium alhagi CCNWXJ12-2</name>
    <dbReference type="NCBI Taxonomy" id="1107882"/>
    <lineage>
        <taxon>Bacteria</taxon>
        <taxon>Pseudomonadati</taxon>
        <taxon>Pseudomonadota</taxon>
        <taxon>Alphaproteobacteria</taxon>
        <taxon>Hyphomicrobiales</taxon>
        <taxon>Phyllobacteriaceae</taxon>
        <taxon>Allomesorhizobium</taxon>
    </lineage>
</organism>
<evidence type="ECO:0000259" key="2">
    <source>
        <dbReference type="Pfam" id="PF12146"/>
    </source>
</evidence>
<keyword evidence="1" id="KW-1133">Transmembrane helix</keyword>
<feature type="domain" description="Serine aminopeptidase S33" evidence="2">
    <location>
        <begin position="44"/>
        <end position="298"/>
    </location>
</feature>
<dbReference type="PATRIC" id="fig|1107882.3.peg.1707"/>
<dbReference type="Proteomes" id="UP000003250">
    <property type="component" value="Unassembled WGS sequence"/>
</dbReference>
<dbReference type="SUPFAM" id="SSF53474">
    <property type="entry name" value="alpha/beta-Hydrolases"/>
    <property type="match status" value="1"/>
</dbReference>
<dbReference type="AlphaFoldDB" id="H0HNM5"/>
<dbReference type="PANTHER" id="PTHR11614">
    <property type="entry name" value="PHOSPHOLIPASE-RELATED"/>
    <property type="match status" value="1"/>
</dbReference>
<evidence type="ECO:0000256" key="1">
    <source>
        <dbReference type="SAM" id="Phobius"/>
    </source>
</evidence>
<dbReference type="Pfam" id="PF12146">
    <property type="entry name" value="Hydrolase_4"/>
    <property type="match status" value="1"/>
</dbReference>
<dbReference type="InterPro" id="IPR022742">
    <property type="entry name" value="Hydrolase_4"/>
</dbReference>
<dbReference type="InterPro" id="IPR029058">
    <property type="entry name" value="AB_hydrolase_fold"/>
</dbReference>
<feature type="transmembrane region" description="Helical" evidence="1">
    <location>
        <begin position="123"/>
        <end position="143"/>
    </location>
</feature>
<sequence length="317" mass="34643">MMSTPFHELAGNPVPENATAGFFTASDGKVLRHAFFPASARPFKGTVILLPGRNECIEKYFETIRDLTARGLAVATLDWRGQGASDRLIKDPQRGYVRSFFDYANDLDQFFAEFVLPDCRGPYYVLAHSAGALVALLAAPALANRVSRMVLIAPFLMVTGTTLTLTTIRRLATALYCLGLGRLYVTGGPRPLQRYPFASNKLTSDPARYARNCELYEAYPLLGLGGPTVAWIRAAAEASATVQDPDFIAKIQTPILIVAAGADEVVAFRPIEDLARRLRNGSLLTIYGARHEILQEADIFREQFFAAFDAFIPGSGG</sequence>
<dbReference type="Gene3D" id="3.40.50.1820">
    <property type="entry name" value="alpha/beta hydrolase"/>
    <property type="match status" value="1"/>
</dbReference>
<evidence type="ECO:0000313" key="4">
    <source>
        <dbReference type="Proteomes" id="UP000003250"/>
    </source>
</evidence>
<accession>H0HNM5</accession>
<dbReference type="InterPro" id="IPR051044">
    <property type="entry name" value="MAG_DAG_Lipase"/>
</dbReference>
<protein>
    <submittedName>
        <fullName evidence="3">Lysophospholipase</fullName>
    </submittedName>
</protein>